<organism evidence="1">
    <name type="scientific">Oikopleura dioica</name>
    <name type="common">Tunicate</name>
    <dbReference type="NCBI Taxonomy" id="34765"/>
    <lineage>
        <taxon>Eukaryota</taxon>
        <taxon>Metazoa</taxon>
        <taxon>Chordata</taxon>
        <taxon>Tunicata</taxon>
        <taxon>Appendicularia</taxon>
        <taxon>Copelata</taxon>
        <taxon>Oikopleuridae</taxon>
        <taxon>Oikopleura</taxon>
    </lineage>
</organism>
<dbReference type="InParanoid" id="E4XAE8"/>
<gene>
    <name evidence="1" type="ORF">GSOID_T00005249001</name>
</gene>
<evidence type="ECO:0000313" key="2">
    <source>
        <dbReference type="Proteomes" id="UP000001307"/>
    </source>
</evidence>
<keyword evidence="2" id="KW-1185">Reference proteome</keyword>
<dbReference type="EMBL" id="FN653032">
    <property type="protein sequence ID" value="CBY08665.1"/>
    <property type="molecule type" value="Genomic_DNA"/>
</dbReference>
<protein>
    <submittedName>
        <fullName evidence="1">Uncharacterized protein</fullName>
    </submittedName>
</protein>
<dbReference type="Proteomes" id="UP000001307">
    <property type="component" value="Unassembled WGS sequence"/>
</dbReference>
<name>E4XAE8_OIKDI</name>
<evidence type="ECO:0000313" key="1">
    <source>
        <dbReference type="EMBL" id="CBY08665.1"/>
    </source>
</evidence>
<reference evidence="1" key="1">
    <citation type="journal article" date="2010" name="Science">
        <title>Plasticity of animal genome architecture unmasked by rapid evolution of a pelagic tunicate.</title>
        <authorList>
            <person name="Denoeud F."/>
            <person name="Henriet S."/>
            <person name="Mungpakdee S."/>
            <person name="Aury J.M."/>
            <person name="Da Silva C."/>
            <person name="Brinkmann H."/>
            <person name="Mikhaleva J."/>
            <person name="Olsen L.C."/>
            <person name="Jubin C."/>
            <person name="Canestro C."/>
            <person name="Bouquet J.M."/>
            <person name="Danks G."/>
            <person name="Poulain J."/>
            <person name="Campsteijn C."/>
            <person name="Adamski M."/>
            <person name="Cross I."/>
            <person name="Yadetie F."/>
            <person name="Muffato M."/>
            <person name="Louis A."/>
            <person name="Butcher S."/>
            <person name="Tsagkogeorga G."/>
            <person name="Konrad A."/>
            <person name="Singh S."/>
            <person name="Jensen M.F."/>
            <person name="Cong E.H."/>
            <person name="Eikeseth-Otteraa H."/>
            <person name="Noel B."/>
            <person name="Anthouard V."/>
            <person name="Porcel B.M."/>
            <person name="Kachouri-Lafond R."/>
            <person name="Nishino A."/>
            <person name="Ugolini M."/>
            <person name="Chourrout P."/>
            <person name="Nishida H."/>
            <person name="Aasland R."/>
            <person name="Huzurbazar S."/>
            <person name="Westhof E."/>
            <person name="Delsuc F."/>
            <person name="Lehrach H."/>
            <person name="Reinhardt R."/>
            <person name="Weissenbach J."/>
            <person name="Roy S.W."/>
            <person name="Artiguenave F."/>
            <person name="Postlethwait J.H."/>
            <person name="Manak J.R."/>
            <person name="Thompson E.M."/>
            <person name="Jaillon O."/>
            <person name="Du Pasquier L."/>
            <person name="Boudinot P."/>
            <person name="Liberles D.A."/>
            <person name="Volff J.N."/>
            <person name="Philippe H."/>
            <person name="Lenhard B."/>
            <person name="Roest Crollius H."/>
            <person name="Wincker P."/>
            <person name="Chourrout D."/>
        </authorList>
    </citation>
    <scope>NUCLEOTIDE SEQUENCE [LARGE SCALE GENOMIC DNA]</scope>
</reference>
<sequence>MTVPIFYLSITYQTQNSSPGTISVRGLSGWTKHQHNTGLSTLFDKTLSNREVVANIASPTLEPIARKKISSGWTSNQTSNQFYLKSAQANGVDLVSKS</sequence>
<accession>E4XAE8</accession>
<dbReference type="AlphaFoldDB" id="E4XAE8"/>
<proteinExistence type="predicted"/>